<sequence length="23" mass="2683">MQVQVQQLPQHLVEGLQMLHQVV</sequence>
<protein>
    <submittedName>
        <fullName evidence="1">Uncharacterized protein</fullName>
    </submittedName>
</protein>
<reference evidence="1" key="1">
    <citation type="submission" date="2023-08" db="EMBL/GenBank/DDBJ databases">
        <title>A de novo genome assembly of Solanum verrucosum Schlechtendal, a Mexican diploid species geographically isolated from the other diploid A-genome species in potato relatives.</title>
        <authorList>
            <person name="Hosaka K."/>
        </authorList>
    </citation>
    <scope>NUCLEOTIDE SEQUENCE</scope>
    <source>
        <tissue evidence="1">Young leaves</tissue>
    </source>
</reference>
<accession>A0AAF0UAC9</accession>
<evidence type="ECO:0000313" key="2">
    <source>
        <dbReference type="Proteomes" id="UP001234989"/>
    </source>
</evidence>
<gene>
    <name evidence="1" type="ORF">MTR67_035544</name>
</gene>
<name>A0AAF0UAC9_SOLVR</name>
<evidence type="ECO:0000313" key="1">
    <source>
        <dbReference type="EMBL" id="WMV42159.1"/>
    </source>
</evidence>
<dbReference type="Proteomes" id="UP001234989">
    <property type="component" value="Chromosome 8"/>
</dbReference>
<proteinExistence type="predicted"/>
<keyword evidence="2" id="KW-1185">Reference proteome</keyword>
<dbReference type="AlphaFoldDB" id="A0AAF0UAC9"/>
<dbReference type="EMBL" id="CP133619">
    <property type="protein sequence ID" value="WMV42159.1"/>
    <property type="molecule type" value="Genomic_DNA"/>
</dbReference>
<organism evidence="1 2">
    <name type="scientific">Solanum verrucosum</name>
    <dbReference type="NCBI Taxonomy" id="315347"/>
    <lineage>
        <taxon>Eukaryota</taxon>
        <taxon>Viridiplantae</taxon>
        <taxon>Streptophyta</taxon>
        <taxon>Embryophyta</taxon>
        <taxon>Tracheophyta</taxon>
        <taxon>Spermatophyta</taxon>
        <taxon>Magnoliopsida</taxon>
        <taxon>eudicotyledons</taxon>
        <taxon>Gunneridae</taxon>
        <taxon>Pentapetalae</taxon>
        <taxon>asterids</taxon>
        <taxon>lamiids</taxon>
        <taxon>Solanales</taxon>
        <taxon>Solanaceae</taxon>
        <taxon>Solanoideae</taxon>
        <taxon>Solaneae</taxon>
        <taxon>Solanum</taxon>
    </lineage>
</organism>